<feature type="transmembrane region" description="Helical" evidence="2">
    <location>
        <begin position="324"/>
        <end position="346"/>
    </location>
</feature>
<dbReference type="AlphaFoldDB" id="F0VM26"/>
<reference evidence="5" key="4">
    <citation type="journal article" date="2015" name="PLoS ONE">
        <title>Comprehensive Evaluation of Toxoplasma gondii VEG and Neospora caninum LIV Genomes with Tachyzoite Stage Transcriptome and Proteome Defines Novel Transcript Features.</title>
        <authorList>
            <person name="Ramaprasad A."/>
            <person name="Mourier T."/>
            <person name="Naeem R."/>
            <person name="Malas T.B."/>
            <person name="Moussa E."/>
            <person name="Panigrahi A."/>
            <person name="Vermont S.J."/>
            <person name="Otto T.D."/>
            <person name="Wastling J."/>
            <person name="Pain A."/>
        </authorList>
    </citation>
    <scope>NUCLEOTIDE SEQUENCE</scope>
    <source>
        <strain evidence="5">Liverpool</strain>
    </source>
</reference>
<dbReference type="GeneID" id="13442235"/>
<reference evidence="6" key="3">
    <citation type="journal article" date="2012" name="PLoS Pathog.">
        <title>Comparative genomics of the apicomplexan parasites Toxoplasma gondii and Neospora caninum: Coccidia differing in host range and transmission strategy.</title>
        <authorList>
            <person name="Reid A.J."/>
            <person name="Vermont S.J."/>
            <person name="Cotton J.A."/>
            <person name="Harris D."/>
            <person name="Hill-Cawthorne G.A."/>
            <person name="Konen-Waisman S."/>
            <person name="Latham S.M."/>
            <person name="Mourier T."/>
            <person name="Norton R."/>
            <person name="Quail M.A."/>
            <person name="Sanders M."/>
            <person name="Shanmugam D."/>
            <person name="Sohal A."/>
            <person name="Wasmuth J.D."/>
            <person name="Brunk B."/>
            <person name="Grigg M.E."/>
            <person name="Howard J.C."/>
            <person name="Parkinson J."/>
            <person name="Roos D.S."/>
            <person name="Trees A.J."/>
            <person name="Berriman M."/>
            <person name="Pain A."/>
            <person name="Wastling J.M."/>
        </authorList>
    </citation>
    <scope>NUCLEOTIDE SEQUENCE [LARGE SCALE GENOMIC DNA]</scope>
    <source>
        <strain evidence="6">Liverpool</strain>
    </source>
</reference>
<dbReference type="EMBL" id="LN714485">
    <property type="protein sequence ID" value="CEL69010.1"/>
    <property type="molecule type" value="Genomic_DNA"/>
</dbReference>
<feature type="compositionally biased region" description="Basic and acidic residues" evidence="1">
    <location>
        <begin position="366"/>
        <end position="382"/>
    </location>
</feature>
<feature type="region of interest" description="Disordered" evidence="1">
    <location>
        <begin position="366"/>
        <end position="405"/>
    </location>
</feature>
<evidence type="ECO:0000313" key="4">
    <source>
        <dbReference type="EMBL" id="CBZ54304.1"/>
    </source>
</evidence>
<proteinExistence type="predicted"/>
<feature type="compositionally biased region" description="Basic and acidic residues" evidence="1">
    <location>
        <begin position="389"/>
        <end position="405"/>
    </location>
</feature>
<protein>
    <recommendedName>
        <fullName evidence="7">Transmembrane protein</fullName>
    </recommendedName>
</protein>
<accession>F0VM26</accession>
<keyword evidence="2" id="KW-0812">Transmembrane</keyword>
<dbReference type="OrthoDB" id="332180at2759"/>
<evidence type="ECO:0008006" key="7">
    <source>
        <dbReference type="Google" id="ProtNLM"/>
    </source>
</evidence>
<dbReference type="OMA" id="CERLLYI"/>
<feature type="region of interest" description="Disordered" evidence="1">
    <location>
        <begin position="177"/>
        <end position="202"/>
    </location>
</feature>
<feature type="signal peptide" evidence="3">
    <location>
        <begin position="1"/>
        <end position="30"/>
    </location>
</feature>
<dbReference type="eggNOG" id="ENOG502QZRS">
    <property type="taxonomic scope" value="Eukaryota"/>
</dbReference>
<keyword evidence="2" id="KW-1133">Transmembrane helix</keyword>
<feature type="transmembrane region" description="Helical" evidence="2">
    <location>
        <begin position="249"/>
        <end position="267"/>
    </location>
</feature>
<evidence type="ECO:0000313" key="5">
    <source>
        <dbReference type="EMBL" id="CEL69010.1"/>
    </source>
</evidence>
<dbReference type="RefSeq" id="XP_003884335.1">
    <property type="nucleotide sequence ID" value="XM_003884286.1"/>
</dbReference>
<dbReference type="Proteomes" id="UP000007494">
    <property type="component" value="Chromosome X"/>
</dbReference>
<evidence type="ECO:0000256" key="3">
    <source>
        <dbReference type="SAM" id="SignalP"/>
    </source>
</evidence>
<dbReference type="EMBL" id="FR823391">
    <property type="protein sequence ID" value="CBZ54304.1"/>
    <property type="molecule type" value="Genomic_DNA"/>
</dbReference>
<gene>
    <name evidence="5" type="ORF">BN1204_047360</name>
    <name evidence="4" type="ORF">NCLIV_047360</name>
</gene>
<sequence>MERKRVTRTCVAVWLCTLYVFVASVTEVSSATTVRSQQDGKPFGISGYHGGATLSKSSAGEGRLTTLREIDGVQPQPGGMPSHPNGIDMEISERIFSSLPKHRSFSFSSGSADAHETEASSFFSHLFAPLLEGSELRSASGIFPADLPSVSTLLTDRLDEVVRAILQAILPVPLDRMPPQLGEGSSAPSSGPDSPSRVGASTRSSVVNASGDVFSSGQAASEEGGNGSGVHETVLGGELSRLHSIIRQFPQLLLVVGGHLLFFVFVFHSRRRQGLQLLLLFFLSFLLLCSKHVSDVCDRLLYNYGDKFAFCHFFSLSTEEGQQFLLVFWCIPLLACLVTLAGLLLWELTNSVFLLAKWKKQAAEQARQRQSEQGRNTGHETHQSGLSDHAGEGGLRCRVEPKRDQ</sequence>
<dbReference type="VEuPathDB" id="ToxoDB:NCLIV_047360"/>
<evidence type="ECO:0000256" key="1">
    <source>
        <dbReference type="SAM" id="MobiDB-lite"/>
    </source>
</evidence>
<reference evidence="4" key="2">
    <citation type="submission" date="2011-03" db="EMBL/GenBank/DDBJ databases">
        <title>Comparative genomics and transcriptomics of Neospora caninum and Toxoplasma gondii.</title>
        <authorList>
            <person name="Reid A.J."/>
            <person name="Sohal A."/>
            <person name="Harris D."/>
            <person name="Quail M."/>
            <person name="Sanders M."/>
            <person name="Berriman M."/>
            <person name="Wastling J.M."/>
            <person name="Pain A."/>
        </authorList>
    </citation>
    <scope>NUCLEOTIDE SEQUENCE</scope>
    <source>
        <strain evidence="4">Liverpool</strain>
    </source>
</reference>
<feature type="chain" id="PRO_5007655254" description="Transmembrane protein" evidence="3">
    <location>
        <begin position="31"/>
        <end position="405"/>
    </location>
</feature>
<keyword evidence="6" id="KW-1185">Reference proteome</keyword>
<keyword evidence="3" id="KW-0732">Signal</keyword>
<organism evidence="4 6">
    <name type="scientific">Neospora caninum (strain Liverpool)</name>
    <dbReference type="NCBI Taxonomy" id="572307"/>
    <lineage>
        <taxon>Eukaryota</taxon>
        <taxon>Sar</taxon>
        <taxon>Alveolata</taxon>
        <taxon>Apicomplexa</taxon>
        <taxon>Conoidasida</taxon>
        <taxon>Coccidia</taxon>
        <taxon>Eucoccidiorida</taxon>
        <taxon>Eimeriorina</taxon>
        <taxon>Sarcocystidae</taxon>
        <taxon>Neospora</taxon>
    </lineage>
</organism>
<name>F0VM26_NEOCL</name>
<keyword evidence="2" id="KW-0472">Membrane</keyword>
<feature type="compositionally biased region" description="Low complexity" evidence="1">
    <location>
        <begin position="182"/>
        <end position="196"/>
    </location>
</feature>
<dbReference type="InParanoid" id="F0VM26"/>
<feature type="transmembrane region" description="Helical" evidence="2">
    <location>
        <begin position="274"/>
        <end position="293"/>
    </location>
</feature>
<evidence type="ECO:0000313" key="6">
    <source>
        <dbReference type="Proteomes" id="UP000007494"/>
    </source>
</evidence>
<reference evidence="4" key="1">
    <citation type="submission" date="2011-02" db="EMBL/GenBank/DDBJ databases">
        <authorList>
            <person name="Aslett M."/>
        </authorList>
    </citation>
    <scope>NUCLEOTIDE SEQUENCE</scope>
    <source>
        <strain evidence="4">Liverpool</strain>
    </source>
</reference>
<evidence type="ECO:0000256" key="2">
    <source>
        <dbReference type="SAM" id="Phobius"/>
    </source>
</evidence>